<dbReference type="PANTHER" id="PTHR31195">
    <property type="entry name" value="GEO02494P1"/>
    <property type="match status" value="1"/>
</dbReference>
<dbReference type="EMBL" id="CAJVPJ010000892">
    <property type="protein sequence ID" value="CAG8563519.1"/>
    <property type="molecule type" value="Genomic_DNA"/>
</dbReference>
<feature type="compositionally biased region" description="Basic and acidic residues" evidence="1">
    <location>
        <begin position="134"/>
        <end position="167"/>
    </location>
</feature>
<feature type="region of interest" description="Disordered" evidence="1">
    <location>
        <begin position="79"/>
        <end position="187"/>
    </location>
</feature>
<dbReference type="Proteomes" id="UP000789572">
    <property type="component" value="Unassembled WGS sequence"/>
</dbReference>
<dbReference type="Pfam" id="PF15377">
    <property type="entry name" value="DUF4604"/>
    <property type="match status" value="1"/>
</dbReference>
<evidence type="ECO:0000256" key="1">
    <source>
        <dbReference type="SAM" id="MobiDB-lite"/>
    </source>
</evidence>
<dbReference type="InterPro" id="IPR027911">
    <property type="entry name" value="DUF4604"/>
</dbReference>
<evidence type="ECO:0000313" key="4">
    <source>
        <dbReference type="Proteomes" id="UP000789572"/>
    </source>
</evidence>
<accession>A0A9N9BH24</accession>
<feature type="domain" description="DUF4604" evidence="2">
    <location>
        <begin position="13"/>
        <end position="185"/>
    </location>
</feature>
<protein>
    <submittedName>
        <fullName evidence="3">5029_t:CDS:1</fullName>
    </submittedName>
</protein>
<feature type="region of interest" description="Disordered" evidence="1">
    <location>
        <begin position="27"/>
        <end position="47"/>
    </location>
</feature>
<comment type="caution">
    <text evidence="3">The sequence shown here is derived from an EMBL/GenBank/DDBJ whole genome shotgun (WGS) entry which is preliminary data.</text>
</comment>
<keyword evidence="4" id="KW-1185">Reference proteome</keyword>
<dbReference type="PANTHER" id="PTHR31195:SF2">
    <property type="entry name" value="GEO02494P1"/>
    <property type="match status" value="1"/>
</dbReference>
<evidence type="ECO:0000259" key="2">
    <source>
        <dbReference type="Pfam" id="PF15377"/>
    </source>
</evidence>
<proteinExistence type="predicted"/>
<dbReference type="InterPro" id="IPR040219">
    <property type="entry name" value="KIAA1143-like"/>
</dbReference>
<name>A0A9N9BH24_9GLOM</name>
<gene>
    <name evidence="3" type="ORF">POCULU_LOCUS5633</name>
</gene>
<organism evidence="3 4">
    <name type="scientific">Paraglomus occultum</name>
    <dbReference type="NCBI Taxonomy" id="144539"/>
    <lineage>
        <taxon>Eukaryota</taxon>
        <taxon>Fungi</taxon>
        <taxon>Fungi incertae sedis</taxon>
        <taxon>Mucoromycota</taxon>
        <taxon>Glomeromycotina</taxon>
        <taxon>Glomeromycetes</taxon>
        <taxon>Paraglomerales</taxon>
        <taxon>Paraglomeraceae</taxon>
        <taxon>Paraglomus</taxon>
    </lineage>
</organism>
<dbReference type="OrthoDB" id="2553298at2759"/>
<reference evidence="3" key="1">
    <citation type="submission" date="2021-06" db="EMBL/GenBank/DDBJ databases">
        <authorList>
            <person name="Kallberg Y."/>
            <person name="Tangrot J."/>
            <person name="Rosling A."/>
        </authorList>
    </citation>
    <scope>NUCLEOTIDE SEQUENCE</scope>
    <source>
        <strain evidence="3">IA702</strain>
    </source>
</reference>
<evidence type="ECO:0000313" key="3">
    <source>
        <dbReference type="EMBL" id="CAG8563519.1"/>
    </source>
</evidence>
<sequence>MPPKLTPHQFSRGLAYVKQVPTFLQGLVDDDDDGAETSDKLPTTSEDLIDNEDDEILKLSGDEKPQIVVLNERKHMTEEEVQEFIGTQKKTKLTDDESSQNEDHGSQGGKIIFRKPDIKKISANNNKPKAFSKAKSDTSIKDLNEVIHSLKRERASKDETGAGEKSTKKTKRKKKMNNLLSFDSDIV</sequence>
<dbReference type="AlphaFoldDB" id="A0A9N9BH24"/>